<protein>
    <submittedName>
        <fullName evidence="2">Uncharacterized protein</fullName>
    </submittedName>
</protein>
<dbReference type="EMBL" id="KB445257">
    <property type="protein sequence ID" value="EMD43550.1"/>
    <property type="molecule type" value="Genomic_DNA"/>
</dbReference>
<gene>
    <name evidence="2" type="ORF">EHI5A_185140</name>
</gene>
<dbReference type="Proteomes" id="UP000011755">
    <property type="component" value="Unassembled WGS sequence"/>
</dbReference>
<feature type="non-terminal residue" evidence="2">
    <location>
        <position position="1"/>
    </location>
</feature>
<keyword evidence="1" id="KW-1133">Transmembrane helix</keyword>
<accession>M2RGK0</accession>
<sequence>KYYIQQCIMCCIIYSMNFGLFNFYLFVLLLLFYSSSYFIHIH</sequence>
<evidence type="ECO:0000313" key="2">
    <source>
        <dbReference type="EMBL" id="EMD43550.1"/>
    </source>
</evidence>
<proteinExistence type="predicted"/>
<keyword evidence="1" id="KW-0812">Transmembrane</keyword>
<reference evidence="2 3" key="1">
    <citation type="submission" date="2013-02" db="EMBL/GenBank/DDBJ databases">
        <authorList>
            <person name="Hannick L."/>
            <person name="Zafar N."/>
            <person name="Lorenzi H."/>
            <person name="Ali I.A."/>
            <person name="Petri W.P."/>
            <person name="Caler E."/>
        </authorList>
    </citation>
    <scope>NUCLEOTIDE SEQUENCE [LARGE SCALE GENOMIC DNA]</scope>
    <source>
        <strain evidence="2 3">KU27</strain>
    </source>
</reference>
<evidence type="ECO:0000256" key="1">
    <source>
        <dbReference type="SAM" id="Phobius"/>
    </source>
</evidence>
<keyword evidence="1" id="KW-0472">Membrane</keyword>
<evidence type="ECO:0000313" key="3">
    <source>
        <dbReference type="Proteomes" id="UP000011755"/>
    </source>
</evidence>
<feature type="transmembrane region" description="Helical" evidence="1">
    <location>
        <begin position="12"/>
        <end position="33"/>
    </location>
</feature>
<dbReference type="VEuPathDB" id="AmoebaDB:EHI5A_185140"/>
<organism evidence="2 3">
    <name type="scientific">Entamoeba histolytica KU27</name>
    <dbReference type="NCBI Taxonomy" id="885311"/>
    <lineage>
        <taxon>Eukaryota</taxon>
        <taxon>Amoebozoa</taxon>
        <taxon>Evosea</taxon>
        <taxon>Archamoebae</taxon>
        <taxon>Mastigamoebida</taxon>
        <taxon>Entamoebidae</taxon>
        <taxon>Entamoeba</taxon>
    </lineage>
</organism>
<name>M2RGK0_ENTHI</name>
<feature type="non-terminal residue" evidence="2">
    <location>
        <position position="42"/>
    </location>
</feature>
<dbReference type="AlphaFoldDB" id="M2RGK0"/>